<dbReference type="GO" id="GO:0042973">
    <property type="term" value="F:glucan endo-1,3-beta-D-glucosidase activity"/>
    <property type="evidence" value="ECO:0007669"/>
    <property type="project" value="UniProtKB-EC"/>
</dbReference>
<evidence type="ECO:0000256" key="14">
    <source>
        <dbReference type="ARBA" id="ARBA00023316"/>
    </source>
</evidence>
<keyword evidence="9 20" id="KW-0732">Signal</keyword>
<dbReference type="PANTHER" id="PTHR16631:SF17">
    <property type="entry name" value="GLUCAN ENDO-1,3-BETA-GLUCOSIDASE BTGC"/>
    <property type="match status" value="1"/>
</dbReference>
<keyword evidence="22" id="KW-1185">Reference proteome</keyword>
<keyword evidence="8" id="KW-0964">Secreted</keyword>
<dbReference type="GO" id="GO:0005576">
    <property type="term" value="C:extracellular region"/>
    <property type="evidence" value="ECO:0007669"/>
    <property type="project" value="TreeGrafter"/>
</dbReference>
<feature type="chain" id="PRO_5040446659" description="glucan endo-1,3-beta-D-glucosidase" evidence="20">
    <location>
        <begin position="31"/>
        <end position="407"/>
    </location>
</feature>
<evidence type="ECO:0000256" key="17">
    <source>
        <dbReference type="ARBA" id="ARBA00042373"/>
    </source>
</evidence>
<evidence type="ECO:0000313" key="22">
    <source>
        <dbReference type="Proteomes" id="UP001063166"/>
    </source>
</evidence>
<name>A0A9P3UID0_LYOSH</name>
<comment type="similarity">
    <text evidence="4 19">Belongs to the glycosyl hydrolase 17 family.</text>
</comment>
<keyword evidence="11" id="KW-0472">Membrane</keyword>
<evidence type="ECO:0000256" key="13">
    <source>
        <dbReference type="ARBA" id="ARBA00023277"/>
    </source>
</evidence>
<keyword evidence="15" id="KW-0624">Polysaccharide degradation</keyword>
<keyword evidence="12" id="KW-0325">Glycoprotein</keyword>
<feature type="signal peptide" evidence="20">
    <location>
        <begin position="1"/>
        <end position="30"/>
    </location>
</feature>
<dbReference type="GO" id="GO:0000272">
    <property type="term" value="P:polysaccharide catabolic process"/>
    <property type="evidence" value="ECO:0007669"/>
    <property type="project" value="UniProtKB-KW"/>
</dbReference>
<dbReference type="Pfam" id="PF00332">
    <property type="entry name" value="Glyco_hydro_17"/>
    <property type="match status" value="1"/>
</dbReference>
<evidence type="ECO:0000256" key="2">
    <source>
        <dbReference type="ARBA" id="ARBA00004191"/>
    </source>
</evidence>
<dbReference type="EMBL" id="BRPK01000001">
    <property type="protein sequence ID" value="GLB34032.1"/>
    <property type="molecule type" value="Genomic_DNA"/>
</dbReference>
<sequence>MLSHTHPSAPRFKFLSWIFLLYFFSPRLLVRHHGGSLSRTLLTGKEGEKTTAVEIHRHWTRHSYPRSDCSRGSRWLHLVKQEEEVLGKHVSYGRRLQERSEIAPILLWHIIYPDGSLLPNCGNSLENVIRDIQLLSQLTKRLRLYGADCNQTALVLEAIKRTNVDMEVFLGNYVLPDDITAYERQRDVIKDAIQTYGTDHIAGITVGNEFMLNYLTKNQVKDPDSAVADEGAPILIANIKDTRDMLATMSLPKNIPVGNSDAGSYFNKQVLGAIDYGMANVHAWFANTTAEGASDWVLKFFDSTNVQPASQLPNHPKMYIAETGWPTKSSDAGNANNGGSDASITSLQTFLDTFICTANARGVPYFYFECFDEKWKDLKYGGVEGWWGLFDADRTLKDIKIPNCGAL</sequence>
<evidence type="ECO:0000256" key="20">
    <source>
        <dbReference type="SAM" id="SignalP"/>
    </source>
</evidence>
<evidence type="ECO:0000256" key="10">
    <source>
        <dbReference type="ARBA" id="ARBA00022801"/>
    </source>
</evidence>
<dbReference type="Proteomes" id="UP001063166">
    <property type="component" value="Unassembled WGS sequence"/>
</dbReference>
<evidence type="ECO:0000256" key="15">
    <source>
        <dbReference type="ARBA" id="ARBA00023326"/>
    </source>
</evidence>
<evidence type="ECO:0000256" key="4">
    <source>
        <dbReference type="ARBA" id="ARBA00008773"/>
    </source>
</evidence>
<proteinExistence type="inferred from homology"/>
<dbReference type="PANTHER" id="PTHR16631">
    <property type="entry name" value="GLUCAN 1,3-BETA-GLUCOSIDASE"/>
    <property type="match status" value="1"/>
</dbReference>
<reference evidence="21" key="1">
    <citation type="submission" date="2022-07" db="EMBL/GenBank/DDBJ databases">
        <title>The genome of Lyophyllum shimeji provides insight into the initial evolution of ectomycorrhizal fungal genome.</title>
        <authorList>
            <person name="Kobayashi Y."/>
            <person name="Shibata T."/>
            <person name="Hirakawa H."/>
            <person name="Shigenobu S."/>
            <person name="Nishiyama T."/>
            <person name="Yamada A."/>
            <person name="Hasebe M."/>
            <person name="Kawaguchi M."/>
        </authorList>
    </citation>
    <scope>NUCLEOTIDE SEQUENCE</scope>
    <source>
        <strain evidence="21">AT787</strain>
    </source>
</reference>
<evidence type="ECO:0000256" key="16">
    <source>
        <dbReference type="ARBA" id="ARBA00037649"/>
    </source>
</evidence>
<evidence type="ECO:0000256" key="3">
    <source>
        <dbReference type="ARBA" id="ARBA00004401"/>
    </source>
</evidence>
<evidence type="ECO:0000256" key="7">
    <source>
        <dbReference type="ARBA" id="ARBA00022512"/>
    </source>
</evidence>
<gene>
    <name evidence="21" type="primary">btgC</name>
    <name evidence="21" type="ORF">LshimejAT787_0109160</name>
</gene>
<evidence type="ECO:0000313" key="21">
    <source>
        <dbReference type="EMBL" id="GLB34032.1"/>
    </source>
</evidence>
<organism evidence="21 22">
    <name type="scientific">Lyophyllum shimeji</name>
    <name type="common">Hon-shimeji</name>
    <name type="synonym">Tricholoma shimeji</name>
    <dbReference type="NCBI Taxonomy" id="47721"/>
    <lineage>
        <taxon>Eukaryota</taxon>
        <taxon>Fungi</taxon>
        <taxon>Dikarya</taxon>
        <taxon>Basidiomycota</taxon>
        <taxon>Agaricomycotina</taxon>
        <taxon>Agaricomycetes</taxon>
        <taxon>Agaricomycetidae</taxon>
        <taxon>Agaricales</taxon>
        <taxon>Tricholomatineae</taxon>
        <taxon>Lyophyllaceae</taxon>
        <taxon>Lyophyllum</taxon>
    </lineage>
</organism>
<accession>A0A9P3UID0</accession>
<dbReference type="InterPro" id="IPR000490">
    <property type="entry name" value="Glyco_hydro_17"/>
</dbReference>
<keyword evidence="14" id="KW-0961">Cell wall biogenesis/degradation</keyword>
<dbReference type="AlphaFoldDB" id="A0A9P3UID0"/>
<dbReference type="EC" id="3.2.1.39" evidence="5"/>
<evidence type="ECO:0000256" key="12">
    <source>
        <dbReference type="ARBA" id="ARBA00023180"/>
    </source>
</evidence>
<dbReference type="OrthoDB" id="68336at2759"/>
<dbReference type="Gene3D" id="3.20.20.80">
    <property type="entry name" value="Glycosidases"/>
    <property type="match status" value="2"/>
</dbReference>
<comment type="subcellular location">
    <subcellularLocation>
        <location evidence="3">Cell membrane</location>
        <topology evidence="3">Single-pass type II membrane protein</topology>
    </subcellularLocation>
    <subcellularLocation>
        <location evidence="2">Secreted</location>
        <location evidence="2">Cell wall</location>
    </subcellularLocation>
</comment>
<dbReference type="GO" id="GO:0071555">
    <property type="term" value="P:cell wall organization"/>
    <property type="evidence" value="ECO:0007669"/>
    <property type="project" value="UniProtKB-KW"/>
</dbReference>
<keyword evidence="7" id="KW-0134">Cell wall</keyword>
<evidence type="ECO:0000256" key="8">
    <source>
        <dbReference type="ARBA" id="ARBA00022525"/>
    </source>
</evidence>
<evidence type="ECO:0000256" key="9">
    <source>
        <dbReference type="ARBA" id="ARBA00022729"/>
    </source>
</evidence>
<dbReference type="GO" id="GO:0009986">
    <property type="term" value="C:cell surface"/>
    <property type="evidence" value="ECO:0007669"/>
    <property type="project" value="TreeGrafter"/>
</dbReference>
<keyword evidence="6" id="KW-1003">Cell membrane</keyword>
<comment type="caution">
    <text evidence="21">The sequence shown here is derived from an EMBL/GenBank/DDBJ whole genome shotgun (WGS) entry which is preliminary data.</text>
</comment>
<evidence type="ECO:0000256" key="6">
    <source>
        <dbReference type="ARBA" id="ARBA00022475"/>
    </source>
</evidence>
<protein>
    <recommendedName>
        <fullName evidence="5">glucan endo-1,3-beta-D-glucosidase</fullName>
        <ecNumber evidence="5">3.2.1.39</ecNumber>
    </recommendedName>
    <alternativeName>
        <fullName evidence="18">Endo-1,3-beta-glucanase btgC</fullName>
    </alternativeName>
    <alternativeName>
        <fullName evidence="17">Laminarinase btgC</fullName>
    </alternativeName>
</protein>
<evidence type="ECO:0000256" key="1">
    <source>
        <dbReference type="ARBA" id="ARBA00000382"/>
    </source>
</evidence>
<comment type="function">
    <text evidence="16">Glucanases play a role in cell expansion during growth, in cell-cell fusion during mating, and in spore release during sporulation. This enzyme may be involved in beta-glucan degradation. Active on laminarin and lichenan.</text>
</comment>
<dbReference type="InterPro" id="IPR050732">
    <property type="entry name" value="Beta-glucan_modifiers"/>
</dbReference>
<dbReference type="GO" id="GO:0005886">
    <property type="term" value="C:plasma membrane"/>
    <property type="evidence" value="ECO:0007669"/>
    <property type="project" value="UniProtKB-SubCell"/>
</dbReference>
<dbReference type="InterPro" id="IPR017853">
    <property type="entry name" value="GH"/>
</dbReference>
<evidence type="ECO:0000256" key="5">
    <source>
        <dbReference type="ARBA" id="ARBA00012780"/>
    </source>
</evidence>
<keyword evidence="13" id="KW-0119">Carbohydrate metabolism</keyword>
<dbReference type="GO" id="GO:0009277">
    <property type="term" value="C:fungal-type cell wall"/>
    <property type="evidence" value="ECO:0007669"/>
    <property type="project" value="TreeGrafter"/>
</dbReference>
<evidence type="ECO:0000256" key="11">
    <source>
        <dbReference type="ARBA" id="ARBA00023136"/>
    </source>
</evidence>
<evidence type="ECO:0000256" key="18">
    <source>
        <dbReference type="ARBA" id="ARBA00043078"/>
    </source>
</evidence>
<comment type="catalytic activity">
    <reaction evidence="1">
        <text>Hydrolysis of (1-&gt;3)-beta-D-glucosidic linkages in (1-&gt;3)-beta-D-glucans.</text>
        <dbReference type="EC" id="3.2.1.39"/>
    </reaction>
</comment>
<dbReference type="SUPFAM" id="SSF51445">
    <property type="entry name" value="(Trans)glycosidases"/>
    <property type="match status" value="1"/>
</dbReference>
<evidence type="ECO:0000256" key="19">
    <source>
        <dbReference type="RuleBase" id="RU004335"/>
    </source>
</evidence>
<keyword evidence="10 21" id="KW-0378">Hydrolase</keyword>